<keyword evidence="2" id="KW-1185">Reference proteome</keyword>
<accession>A0ABS8P5Z0</accession>
<dbReference type="Proteomes" id="UP001199469">
    <property type="component" value="Unassembled WGS sequence"/>
</dbReference>
<sequence length="162" mass="17188">MESLLPENERPDKPLIEAFVAQALDDLEAGRFDVATALRKIASYTWCASRQSAATTGSPAAPCRRDEVRTLMPVTSAEGAPSNGWTVGRLRSRLSDIPGHLPVLINVNVLVPGQEGPDSVPLAIDTAGFRASVDAPQTPDLFDINAGNPDSGPLVYIPLADE</sequence>
<evidence type="ECO:0000313" key="2">
    <source>
        <dbReference type="Proteomes" id="UP001199469"/>
    </source>
</evidence>
<evidence type="ECO:0000313" key="1">
    <source>
        <dbReference type="EMBL" id="MCD2193680.1"/>
    </source>
</evidence>
<protein>
    <submittedName>
        <fullName evidence="1">Uncharacterized protein</fullName>
    </submittedName>
</protein>
<gene>
    <name evidence="1" type="ORF">LQ327_09855</name>
</gene>
<organism evidence="1 2">
    <name type="scientific">Actinomycetospora endophytica</name>
    <dbReference type="NCBI Taxonomy" id="2291215"/>
    <lineage>
        <taxon>Bacteria</taxon>
        <taxon>Bacillati</taxon>
        <taxon>Actinomycetota</taxon>
        <taxon>Actinomycetes</taxon>
        <taxon>Pseudonocardiales</taxon>
        <taxon>Pseudonocardiaceae</taxon>
        <taxon>Actinomycetospora</taxon>
    </lineage>
</organism>
<dbReference type="EMBL" id="JAJNDB010000001">
    <property type="protein sequence ID" value="MCD2193680.1"/>
    <property type="molecule type" value="Genomic_DNA"/>
</dbReference>
<reference evidence="1 2" key="1">
    <citation type="submission" date="2021-11" db="EMBL/GenBank/DDBJ databases">
        <title>Draft genome sequence of Actinomycetospora sp. SF1 isolated from the rhizosphere soil.</title>
        <authorList>
            <person name="Duangmal K."/>
            <person name="Chantavorakit T."/>
        </authorList>
    </citation>
    <scope>NUCLEOTIDE SEQUENCE [LARGE SCALE GENOMIC DNA]</scope>
    <source>
        <strain evidence="1 2">TBRC 5722</strain>
    </source>
</reference>
<comment type="caution">
    <text evidence="1">The sequence shown here is derived from an EMBL/GenBank/DDBJ whole genome shotgun (WGS) entry which is preliminary data.</text>
</comment>
<dbReference type="RefSeq" id="WP_230732106.1">
    <property type="nucleotide sequence ID" value="NZ_JAJNDB010000001.1"/>
</dbReference>
<proteinExistence type="predicted"/>
<name>A0ABS8P5Z0_9PSEU</name>